<feature type="transmembrane region" description="Helical" evidence="5">
    <location>
        <begin position="12"/>
        <end position="38"/>
    </location>
</feature>
<dbReference type="PROSITE" id="PS50850">
    <property type="entry name" value="MFS"/>
    <property type="match status" value="2"/>
</dbReference>
<evidence type="ECO:0000256" key="2">
    <source>
        <dbReference type="ARBA" id="ARBA00022692"/>
    </source>
</evidence>
<feature type="transmembrane region" description="Helical" evidence="5">
    <location>
        <begin position="364"/>
        <end position="384"/>
    </location>
</feature>
<dbReference type="RefSeq" id="WP_170179045.1">
    <property type="nucleotide sequence ID" value="NZ_RBIL01000001.1"/>
</dbReference>
<evidence type="ECO:0000256" key="5">
    <source>
        <dbReference type="SAM" id="Phobius"/>
    </source>
</evidence>
<feature type="transmembrane region" description="Helical" evidence="5">
    <location>
        <begin position="339"/>
        <end position="358"/>
    </location>
</feature>
<feature type="transmembrane region" description="Helical" evidence="5">
    <location>
        <begin position="103"/>
        <end position="124"/>
    </location>
</feature>
<organism evidence="7 8">
    <name type="scientific">Solirubrobacter pauli</name>
    <dbReference type="NCBI Taxonomy" id="166793"/>
    <lineage>
        <taxon>Bacteria</taxon>
        <taxon>Bacillati</taxon>
        <taxon>Actinomycetota</taxon>
        <taxon>Thermoleophilia</taxon>
        <taxon>Solirubrobacterales</taxon>
        <taxon>Solirubrobacteraceae</taxon>
        <taxon>Solirubrobacter</taxon>
    </lineage>
</organism>
<comment type="subcellular location">
    <subcellularLocation>
        <location evidence="1">Cell membrane</location>
        <topology evidence="1">Multi-pass membrane protein</topology>
    </subcellularLocation>
</comment>
<reference evidence="7 8" key="1">
    <citation type="submission" date="2018-10" db="EMBL/GenBank/DDBJ databases">
        <title>Genomic Encyclopedia of Archaeal and Bacterial Type Strains, Phase II (KMG-II): from individual species to whole genera.</title>
        <authorList>
            <person name="Goeker M."/>
        </authorList>
    </citation>
    <scope>NUCLEOTIDE SEQUENCE [LARGE SCALE GENOMIC DNA]</scope>
    <source>
        <strain evidence="7 8">DSM 14954</strain>
    </source>
</reference>
<feature type="transmembrane region" description="Helical" evidence="5">
    <location>
        <begin position="78"/>
        <end position="97"/>
    </location>
</feature>
<sequence length="396" mass="40281">MKRYLEILRSPYVGVLVASSLFSRLPIGINALAIVLYLREQTGSFAVAGGVSGTLALGSAIGAPVQGRLVDRLGARRVLLPIAVLHAVSLGAIVGLAELSAPTAILLVCGFVAGFAVPPTSSVLRSMWTDLVEPRLHQAAYALDSTMIELIFISGPLLTAAIAAIASPAGALIVSAVAVVVGTAIFTALPPTRHVENAEEREHHGLLGALTSPGVRTLVFTSFPAGVGLGMLEVGIPAASRAEGAPALAGVLLAIWSFGSLIGGLAYGTLPRRSVHRTHLILTAVLPLTLLPLAVAPGVWAIALLVLPAGCCIAPLLATRNELVGGVAPPGMRTEAYTWPITAFVGGIAAGAALSGSLVEGPGWRTSFVIAAAVASTGALVALVGRRTLVPTPRPI</sequence>
<dbReference type="InterPro" id="IPR020846">
    <property type="entry name" value="MFS_dom"/>
</dbReference>
<comment type="caution">
    <text evidence="7">The sequence shown here is derived from an EMBL/GenBank/DDBJ whole genome shotgun (WGS) entry which is preliminary data.</text>
</comment>
<evidence type="ECO:0000256" key="1">
    <source>
        <dbReference type="ARBA" id="ARBA00004651"/>
    </source>
</evidence>
<dbReference type="GO" id="GO:0022857">
    <property type="term" value="F:transmembrane transporter activity"/>
    <property type="evidence" value="ECO:0007669"/>
    <property type="project" value="InterPro"/>
</dbReference>
<feature type="transmembrane region" description="Helical" evidence="5">
    <location>
        <begin position="172"/>
        <end position="192"/>
    </location>
</feature>
<dbReference type="Gene3D" id="1.20.1250.20">
    <property type="entry name" value="MFS general substrate transporter like domains"/>
    <property type="match status" value="1"/>
</dbReference>
<keyword evidence="3 5" id="KW-1133">Transmembrane helix</keyword>
<evidence type="ECO:0000256" key="3">
    <source>
        <dbReference type="ARBA" id="ARBA00022989"/>
    </source>
</evidence>
<feature type="transmembrane region" description="Helical" evidence="5">
    <location>
        <begin position="279"/>
        <end position="295"/>
    </location>
</feature>
<feature type="transmembrane region" description="Helical" evidence="5">
    <location>
        <begin position="145"/>
        <end position="166"/>
    </location>
</feature>
<keyword evidence="4 5" id="KW-0472">Membrane</keyword>
<gene>
    <name evidence="7" type="ORF">C8N24_2546</name>
</gene>
<evidence type="ECO:0000313" key="8">
    <source>
        <dbReference type="Proteomes" id="UP000278962"/>
    </source>
</evidence>
<dbReference type="Pfam" id="PF07690">
    <property type="entry name" value="MFS_1"/>
    <property type="match status" value="1"/>
</dbReference>
<dbReference type="GO" id="GO:0005886">
    <property type="term" value="C:plasma membrane"/>
    <property type="evidence" value="ECO:0007669"/>
    <property type="project" value="UniProtKB-SubCell"/>
</dbReference>
<name>A0A660LFU8_9ACTN</name>
<proteinExistence type="predicted"/>
<dbReference type="InterPro" id="IPR036259">
    <property type="entry name" value="MFS_trans_sf"/>
</dbReference>
<dbReference type="Proteomes" id="UP000278962">
    <property type="component" value="Unassembled WGS sequence"/>
</dbReference>
<feature type="domain" description="Major facilitator superfamily (MFS) profile" evidence="6">
    <location>
        <begin position="214"/>
        <end position="396"/>
    </location>
</feature>
<dbReference type="PANTHER" id="PTHR23542:SF1">
    <property type="entry name" value="MAJOR FACILITATOR SUPERFAMILY (MFS) PROFILE DOMAIN-CONTAINING PROTEIN"/>
    <property type="match status" value="1"/>
</dbReference>
<dbReference type="InterPro" id="IPR011701">
    <property type="entry name" value="MFS"/>
</dbReference>
<keyword evidence="2 5" id="KW-0812">Transmembrane</keyword>
<dbReference type="PANTHER" id="PTHR23542">
    <property type="match status" value="1"/>
</dbReference>
<protein>
    <submittedName>
        <fullName evidence="7">Putative MFS family arabinose efflux permease</fullName>
    </submittedName>
</protein>
<feature type="transmembrane region" description="Helical" evidence="5">
    <location>
        <begin position="204"/>
        <end position="227"/>
    </location>
</feature>
<feature type="transmembrane region" description="Helical" evidence="5">
    <location>
        <begin position="247"/>
        <end position="267"/>
    </location>
</feature>
<evidence type="ECO:0000259" key="6">
    <source>
        <dbReference type="PROSITE" id="PS50850"/>
    </source>
</evidence>
<feature type="domain" description="Major facilitator superfamily (MFS) profile" evidence="6">
    <location>
        <begin position="1"/>
        <end position="193"/>
    </location>
</feature>
<dbReference type="SUPFAM" id="SSF103473">
    <property type="entry name" value="MFS general substrate transporter"/>
    <property type="match status" value="1"/>
</dbReference>
<keyword evidence="8" id="KW-1185">Reference proteome</keyword>
<dbReference type="AlphaFoldDB" id="A0A660LFU8"/>
<feature type="transmembrane region" description="Helical" evidence="5">
    <location>
        <begin position="44"/>
        <end position="66"/>
    </location>
</feature>
<dbReference type="EMBL" id="RBIL01000001">
    <property type="protein sequence ID" value="RKQ92693.1"/>
    <property type="molecule type" value="Genomic_DNA"/>
</dbReference>
<evidence type="ECO:0000256" key="4">
    <source>
        <dbReference type="ARBA" id="ARBA00023136"/>
    </source>
</evidence>
<accession>A0A660LFU8</accession>
<evidence type="ECO:0000313" key="7">
    <source>
        <dbReference type="EMBL" id="RKQ92693.1"/>
    </source>
</evidence>